<dbReference type="SUPFAM" id="SSF51261">
    <property type="entry name" value="Duplicated hybrid motif"/>
    <property type="match status" value="1"/>
</dbReference>
<dbReference type="FunFam" id="2.70.70.10:FF:000001">
    <property type="entry name" value="PTS system glucose-specific IIA component"/>
    <property type="match status" value="1"/>
</dbReference>
<feature type="transmembrane region" description="Helical" evidence="12">
    <location>
        <begin position="113"/>
        <end position="140"/>
    </location>
</feature>
<dbReference type="SUPFAM" id="SSF55604">
    <property type="entry name" value="Glucose permease domain IIB"/>
    <property type="match status" value="1"/>
</dbReference>
<proteinExistence type="predicted"/>
<keyword evidence="17" id="KW-1185">Reference proteome</keyword>
<evidence type="ECO:0000256" key="12">
    <source>
        <dbReference type="SAM" id="Phobius"/>
    </source>
</evidence>
<comment type="caution">
    <text evidence="16">The sequence shown here is derived from an EMBL/GenBank/DDBJ whole genome shotgun (WGS) entry which is preliminary data.</text>
</comment>
<evidence type="ECO:0000259" key="14">
    <source>
        <dbReference type="PROSITE" id="PS51098"/>
    </source>
</evidence>
<evidence type="ECO:0000259" key="13">
    <source>
        <dbReference type="PROSITE" id="PS51093"/>
    </source>
</evidence>
<dbReference type="eggNOG" id="COG2190">
    <property type="taxonomic scope" value="Bacteria"/>
</dbReference>
<dbReference type="InterPro" id="IPR001127">
    <property type="entry name" value="PTS_EIIA_1_perm"/>
</dbReference>
<evidence type="ECO:0000256" key="9">
    <source>
        <dbReference type="ARBA" id="ARBA00022989"/>
    </source>
</evidence>
<evidence type="ECO:0000256" key="5">
    <source>
        <dbReference type="ARBA" id="ARBA00022679"/>
    </source>
</evidence>
<dbReference type="eggNOG" id="COG1264">
    <property type="taxonomic scope" value="Bacteria"/>
</dbReference>
<keyword evidence="9 12" id="KW-1133">Transmembrane helix</keyword>
<dbReference type="RefSeq" id="WP_006721524.1">
    <property type="nucleotide sequence ID" value="NZ_CP085935.1"/>
</dbReference>
<sequence length="641" mass="67986">MAKKDYDALAKFILDHVGGSENVVSLRHCVTRLRFKLKDESRADTEALKNHEWIIDVIQKGGQYQVVIGNDVEDAFDAVMKLGKFAGASEDAKVADDEGKSLFDRLVDMISSILTPVIPLLAGCGIIKGLLAFCTALKWIDPTSGFAQILSAAGDSLFYFFPVFLGYTSAEKFGMNKLLGMAIGATLVHPTIVNLKAAEPLFTLFEGSPIATNVTTTFLGIPVLMVSYTSSVMPIIAATFFGARVEKFFKKIVPDVVKMFVVPAATLAITVVLTLLLVGPVVTWASQLIAAGITAVQKFSPVLTGVLVGGLWQVLVVFGLHHAFTPIALNSLMVQGYENLTCYMAAVPFTTMAVVLAVYLRTKDKKLKSVALPAAISSFFGVSEPSIYGVTLPLKRPFAFTLVSSAVGGAILGMFGCMRYTQGGLGFFNIPAFINPAAPELDMTFYGVFIAIGVAMAMGFLLTFFFGVPAHATARNVADATSDVGADGQIKQEVFVAPVAGEVVALEDVDDEVFASGSVGKGVAVKPSEGTVVAPADGEVTMLFKTGHAVGITTASGAELLIHIGIDTVQLNGRGFTPQVKAGDVVKKGQPLVTFDRALLTSEGYDDTVIFVVSNAGNFQDVVRSQEAAARTDRELLAVLV</sequence>
<evidence type="ECO:0000256" key="3">
    <source>
        <dbReference type="ARBA" id="ARBA00022475"/>
    </source>
</evidence>
<feature type="domain" description="PTS EIIB type-1" evidence="14">
    <location>
        <begin position="7"/>
        <end position="89"/>
    </location>
</feature>
<evidence type="ECO:0000256" key="1">
    <source>
        <dbReference type="ARBA" id="ARBA00004651"/>
    </source>
</evidence>
<feature type="transmembrane region" description="Helical" evidence="12">
    <location>
        <begin position="340"/>
        <end position="360"/>
    </location>
</feature>
<dbReference type="InterPro" id="IPR050558">
    <property type="entry name" value="PTS_Sugar-Specific_Components"/>
</dbReference>
<keyword evidence="10 12" id="KW-0472">Membrane</keyword>
<feature type="active site" description="Phosphocysteine intermediate; for EIIB activity" evidence="11">
    <location>
        <position position="29"/>
    </location>
</feature>
<dbReference type="InterPro" id="IPR011297">
    <property type="entry name" value="PTS_IIABC_b_glu"/>
</dbReference>
<keyword evidence="5 16" id="KW-0808">Transferase</keyword>
<feature type="transmembrane region" description="Helical" evidence="12">
    <location>
        <begin position="445"/>
        <end position="466"/>
    </location>
</feature>
<evidence type="ECO:0000313" key="16">
    <source>
        <dbReference type="EMBL" id="EEA89907.1"/>
    </source>
</evidence>
<feature type="transmembrane region" description="Helical" evidence="12">
    <location>
        <begin position="302"/>
        <end position="320"/>
    </location>
</feature>
<feature type="domain" description="PTS EIIC type-1" evidence="15">
    <location>
        <begin position="108"/>
        <end position="480"/>
    </location>
</feature>
<protein>
    <submittedName>
        <fullName evidence="16">PTS system, beta-glucoside-specific, IIABC component</fullName>
        <ecNumber evidence="16">2.7.1.69</ecNumber>
    </submittedName>
</protein>
<dbReference type="FunFam" id="3.30.1360.60:FF:000001">
    <property type="entry name" value="PTS system glucose-specific IIBC component PtsG"/>
    <property type="match status" value="1"/>
</dbReference>
<evidence type="ECO:0000256" key="4">
    <source>
        <dbReference type="ARBA" id="ARBA00022597"/>
    </source>
</evidence>
<dbReference type="Pfam" id="PF00367">
    <property type="entry name" value="PTS_EIIB"/>
    <property type="match status" value="1"/>
</dbReference>
<dbReference type="GO" id="GO:0015771">
    <property type="term" value="P:trehalose transport"/>
    <property type="evidence" value="ECO:0007669"/>
    <property type="project" value="TreeGrafter"/>
</dbReference>
<dbReference type="STRING" id="445975.COLSTE_01891"/>
<dbReference type="AlphaFoldDB" id="B6GCR7"/>
<evidence type="ECO:0000256" key="11">
    <source>
        <dbReference type="PROSITE-ProRule" id="PRU00421"/>
    </source>
</evidence>
<dbReference type="NCBIfam" id="TIGR01995">
    <property type="entry name" value="PTS-II-ABC-beta"/>
    <property type="match status" value="1"/>
</dbReference>
<evidence type="ECO:0000256" key="10">
    <source>
        <dbReference type="ARBA" id="ARBA00023136"/>
    </source>
</evidence>
<dbReference type="InterPro" id="IPR003352">
    <property type="entry name" value="PTS_EIIC"/>
</dbReference>
<dbReference type="PROSITE" id="PS51098">
    <property type="entry name" value="PTS_EIIB_TYPE_1"/>
    <property type="match status" value="1"/>
</dbReference>
<evidence type="ECO:0000256" key="6">
    <source>
        <dbReference type="ARBA" id="ARBA00022683"/>
    </source>
</evidence>
<keyword evidence="3" id="KW-1003">Cell membrane</keyword>
<dbReference type="GO" id="GO:0008982">
    <property type="term" value="F:protein-N(PI)-phosphohistidine-sugar phosphotransferase activity"/>
    <property type="evidence" value="ECO:0007669"/>
    <property type="project" value="InterPro"/>
</dbReference>
<dbReference type="Gene3D" id="3.30.1360.60">
    <property type="entry name" value="Glucose permease domain IIB"/>
    <property type="match status" value="1"/>
</dbReference>
<dbReference type="EC" id="2.7.1.69" evidence="16"/>
<keyword evidence="6" id="KW-0598">Phosphotransferase system</keyword>
<keyword evidence="2" id="KW-0813">Transport</keyword>
<dbReference type="Gene3D" id="2.70.70.10">
    <property type="entry name" value="Glucose Permease (Domain IIA)"/>
    <property type="match status" value="1"/>
</dbReference>
<dbReference type="GO" id="GO:0005886">
    <property type="term" value="C:plasma membrane"/>
    <property type="evidence" value="ECO:0007669"/>
    <property type="project" value="UniProtKB-SubCell"/>
</dbReference>
<name>B6GCR7_9ACTN</name>
<reference evidence="16 17" key="2">
    <citation type="submission" date="2008-10" db="EMBL/GenBank/DDBJ databases">
        <authorList>
            <person name="Fulton L."/>
            <person name="Clifton S."/>
            <person name="Fulton B."/>
            <person name="Xu J."/>
            <person name="Minx P."/>
            <person name="Pepin K.H."/>
            <person name="Johnson M."/>
            <person name="Thiruvilangam P."/>
            <person name="Bhonagiri V."/>
            <person name="Nash W.E."/>
            <person name="Mardis E.R."/>
            <person name="Wilson R.K."/>
        </authorList>
    </citation>
    <scope>NUCLEOTIDE SEQUENCE [LARGE SCALE GENOMIC DNA]</scope>
    <source>
        <strain evidence="16 17">DSM 13279</strain>
    </source>
</reference>
<dbReference type="eggNOG" id="COG1263">
    <property type="taxonomic scope" value="Bacteria"/>
</dbReference>
<feature type="transmembrane region" description="Helical" evidence="12">
    <location>
        <begin position="398"/>
        <end position="421"/>
    </location>
</feature>
<keyword evidence="4" id="KW-0762">Sugar transport</keyword>
<dbReference type="OrthoDB" id="3187794at2"/>
<dbReference type="PROSITE" id="PS51093">
    <property type="entry name" value="PTS_EIIA_TYPE_1"/>
    <property type="match status" value="1"/>
</dbReference>
<dbReference type="InterPro" id="IPR001996">
    <property type="entry name" value="PTS_IIB_1"/>
</dbReference>
<feature type="transmembrane region" description="Helical" evidence="12">
    <location>
        <begin position="260"/>
        <end position="282"/>
    </location>
</feature>
<dbReference type="PROSITE" id="PS51103">
    <property type="entry name" value="PTS_EIIC_TYPE_1"/>
    <property type="match status" value="1"/>
</dbReference>
<keyword evidence="8" id="KW-0418">Kinase</keyword>
<dbReference type="Pfam" id="PF02378">
    <property type="entry name" value="PTS_EIIC"/>
    <property type="match status" value="1"/>
</dbReference>
<keyword evidence="7 12" id="KW-0812">Transmembrane</keyword>
<comment type="subcellular location">
    <subcellularLocation>
        <location evidence="1">Cell membrane</location>
        <topology evidence="1">Multi-pass membrane protein</topology>
    </subcellularLocation>
</comment>
<evidence type="ECO:0000256" key="7">
    <source>
        <dbReference type="ARBA" id="ARBA00022692"/>
    </source>
</evidence>
<dbReference type="HOGENOM" id="CLU_012312_2_2_11"/>
<dbReference type="PROSITE" id="PS00371">
    <property type="entry name" value="PTS_EIIA_TYPE_1_HIS"/>
    <property type="match status" value="1"/>
</dbReference>
<dbReference type="GO" id="GO:0090589">
    <property type="term" value="F:protein-phosphocysteine-trehalose phosphotransferase system transporter activity"/>
    <property type="evidence" value="ECO:0007669"/>
    <property type="project" value="TreeGrafter"/>
</dbReference>
<dbReference type="PROSITE" id="PS01035">
    <property type="entry name" value="PTS_EIIB_TYPE_1_CYS"/>
    <property type="match status" value="1"/>
</dbReference>
<dbReference type="InterPro" id="IPR013013">
    <property type="entry name" value="PTS_EIIC_1"/>
</dbReference>
<feature type="transmembrane region" description="Helical" evidence="12">
    <location>
        <begin position="146"/>
        <end position="166"/>
    </location>
</feature>
<dbReference type="GeneID" id="98003555"/>
<reference evidence="16 17" key="1">
    <citation type="submission" date="2008-10" db="EMBL/GenBank/DDBJ databases">
        <title>Draft genome sequence of Collinsella stercoris (DSM 13279).</title>
        <authorList>
            <person name="Sudarsanam P."/>
            <person name="Ley R."/>
            <person name="Guruge J."/>
            <person name="Turnbaugh P.J."/>
            <person name="Mahowald M."/>
            <person name="Liep D."/>
            <person name="Gordon J."/>
        </authorList>
    </citation>
    <scope>NUCLEOTIDE SEQUENCE [LARGE SCALE GENOMIC DNA]</scope>
    <source>
        <strain evidence="16 17">DSM 13279</strain>
    </source>
</reference>
<dbReference type="Pfam" id="PF00358">
    <property type="entry name" value="PTS_EIIA_1"/>
    <property type="match status" value="1"/>
</dbReference>
<feature type="transmembrane region" description="Helical" evidence="12">
    <location>
        <begin position="218"/>
        <end position="240"/>
    </location>
</feature>
<feature type="domain" description="PTS EIIA type-1" evidence="13">
    <location>
        <begin position="511"/>
        <end position="615"/>
    </location>
</feature>
<organism evidence="16 17">
    <name type="scientific">Collinsella stercoris DSM 13279</name>
    <dbReference type="NCBI Taxonomy" id="445975"/>
    <lineage>
        <taxon>Bacteria</taxon>
        <taxon>Bacillati</taxon>
        <taxon>Actinomycetota</taxon>
        <taxon>Coriobacteriia</taxon>
        <taxon>Coriobacteriales</taxon>
        <taxon>Coriobacteriaceae</taxon>
        <taxon>Collinsella</taxon>
    </lineage>
</organism>
<dbReference type="InterPro" id="IPR018113">
    <property type="entry name" value="PTrfase_EIIB_Cys"/>
</dbReference>
<dbReference type="Proteomes" id="UP000003560">
    <property type="component" value="Unassembled WGS sequence"/>
</dbReference>
<evidence type="ECO:0000256" key="2">
    <source>
        <dbReference type="ARBA" id="ARBA00022448"/>
    </source>
</evidence>
<evidence type="ECO:0000313" key="17">
    <source>
        <dbReference type="Proteomes" id="UP000003560"/>
    </source>
</evidence>
<evidence type="ECO:0000256" key="8">
    <source>
        <dbReference type="ARBA" id="ARBA00022777"/>
    </source>
</evidence>
<dbReference type="GO" id="GO:0009401">
    <property type="term" value="P:phosphoenolpyruvate-dependent sugar phosphotransferase system"/>
    <property type="evidence" value="ECO:0007669"/>
    <property type="project" value="UniProtKB-KW"/>
</dbReference>
<dbReference type="PANTHER" id="PTHR30175">
    <property type="entry name" value="PHOSPHOTRANSFERASE SYSTEM TRANSPORT PROTEIN"/>
    <property type="match status" value="1"/>
</dbReference>
<accession>B6GCR7</accession>
<dbReference type="PANTHER" id="PTHR30175:SF1">
    <property type="entry name" value="PTS SYSTEM ARBUTIN-, CELLOBIOSE-, AND SALICIN-SPECIFIC EIIBC COMPONENT-RELATED"/>
    <property type="match status" value="1"/>
</dbReference>
<evidence type="ECO:0000259" key="15">
    <source>
        <dbReference type="PROSITE" id="PS51103"/>
    </source>
</evidence>
<dbReference type="CDD" id="cd00212">
    <property type="entry name" value="PTS_IIB_glc"/>
    <property type="match status" value="1"/>
</dbReference>
<dbReference type="InterPro" id="IPR011055">
    <property type="entry name" value="Dup_hybrid_motif"/>
</dbReference>
<dbReference type="EMBL" id="ABXJ01000110">
    <property type="protein sequence ID" value="EEA89907.1"/>
    <property type="molecule type" value="Genomic_DNA"/>
</dbReference>
<gene>
    <name evidence="16" type="ORF">COLSTE_01891</name>
</gene>
<dbReference type="GO" id="GO:0016301">
    <property type="term" value="F:kinase activity"/>
    <property type="evidence" value="ECO:0007669"/>
    <property type="project" value="UniProtKB-KW"/>
</dbReference>
<dbReference type="NCBIfam" id="TIGR00830">
    <property type="entry name" value="PTBA"/>
    <property type="match status" value="1"/>
</dbReference>
<dbReference type="InterPro" id="IPR036878">
    <property type="entry name" value="Glu_permease_IIB"/>
</dbReference>